<comment type="caution">
    <text evidence="2">The sequence shown here is derived from an EMBL/GenBank/DDBJ whole genome shotgun (WGS) entry which is preliminary data.</text>
</comment>
<reference evidence="2" key="2">
    <citation type="journal article" date="2021" name="PeerJ">
        <title>Extensive microbial diversity within the chicken gut microbiome revealed by metagenomics and culture.</title>
        <authorList>
            <person name="Gilroy R."/>
            <person name="Ravi A."/>
            <person name="Getino M."/>
            <person name="Pursley I."/>
            <person name="Horton D.L."/>
            <person name="Alikhan N.F."/>
            <person name="Baker D."/>
            <person name="Gharbi K."/>
            <person name="Hall N."/>
            <person name="Watson M."/>
            <person name="Adriaenssens E.M."/>
            <person name="Foster-Nyarko E."/>
            <person name="Jarju S."/>
            <person name="Secka A."/>
            <person name="Antonio M."/>
            <person name="Oren A."/>
            <person name="Chaudhuri R.R."/>
            <person name="La Ragione R."/>
            <person name="Hildebrand F."/>
            <person name="Pallen M.J."/>
        </authorList>
    </citation>
    <scope>NUCLEOTIDE SEQUENCE</scope>
    <source>
        <strain evidence="2">1063</strain>
    </source>
</reference>
<evidence type="ECO:0000313" key="2">
    <source>
        <dbReference type="EMBL" id="HIU20713.1"/>
    </source>
</evidence>
<dbReference type="Pfam" id="PF07009">
    <property type="entry name" value="NusG_II"/>
    <property type="match status" value="1"/>
</dbReference>
<reference evidence="2" key="1">
    <citation type="submission" date="2020-10" db="EMBL/GenBank/DDBJ databases">
        <authorList>
            <person name="Gilroy R."/>
        </authorList>
    </citation>
    <scope>NUCLEOTIDE SEQUENCE</scope>
    <source>
        <strain evidence="2">1063</strain>
    </source>
</reference>
<dbReference type="EMBL" id="DVMN01000007">
    <property type="protein sequence ID" value="HIU20713.1"/>
    <property type="molecule type" value="Genomic_DNA"/>
</dbReference>
<dbReference type="AlphaFoldDB" id="A0A9D1HQE5"/>
<sequence>MKNRGDKAQTRRGQGVLRTVFKKWDALLLAVVLVAAALSVWFAFRGGGEEIRVYVEGELRYTFSLAEDGEYGILDGKMVIRISDGKAYVESSDCSEQLCVHSSPVSSEGGMIVCLPNRVVIEVGGGEVDAVT</sequence>
<accession>A0A9D1HQE5</accession>
<protein>
    <submittedName>
        <fullName evidence="2">NusG domain II-containing protein</fullName>
    </submittedName>
</protein>
<dbReference type="Gene3D" id="2.60.320.10">
    <property type="entry name" value="N-utilization substance G protein NusG, insert domain"/>
    <property type="match status" value="1"/>
</dbReference>
<evidence type="ECO:0000313" key="3">
    <source>
        <dbReference type="Proteomes" id="UP000824088"/>
    </source>
</evidence>
<keyword evidence="1" id="KW-1133">Transmembrane helix</keyword>
<organism evidence="2 3">
    <name type="scientific">Candidatus Limadaptatus stercorigallinarum</name>
    <dbReference type="NCBI Taxonomy" id="2840845"/>
    <lineage>
        <taxon>Bacteria</taxon>
        <taxon>Bacillati</taxon>
        <taxon>Bacillota</taxon>
        <taxon>Clostridia</taxon>
        <taxon>Eubacteriales</taxon>
        <taxon>Candidatus Limadaptatus</taxon>
    </lineage>
</organism>
<keyword evidence="1" id="KW-0472">Membrane</keyword>
<feature type="transmembrane region" description="Helical" evidence="1">
    <location>
        <begin position="26"/>
        <end position="44"/>
    </location>
</feature>
<dbReference type="Proteomes" id="UP000824088">
    <property type="component" value="Unassembled WGS sequence"/>
</dbReference>
<proteinExistence type="predicted"/>
<name>A0A9D1HQE5_9FIRM</name>
<gene>
    <name evidence="2" type="ORF">IAD51_00510</name>
</gene>
<evidence type="ECO:0000256" key="1">
    <source>
        <dbReference type="SAM" id="Phobius"/>
    </source>
</evidence>
<dbReference type="InterPro" id="IPR038690">
    <property type="entry name" value="NusG_2_sf"/>
</dbReference>
<keyword evidence="1" id="KW-0812">Transmembrane</keyword>